<feature type="region of interest" description="Disordered" evidence="17">
    <location>
        <begin position="1268"/>
        <end position="1300"/>
    </location>
</feature>
<feature type="compositionally biased region" description="Basic and acidic residues" evidence="17">
    <location>
        <begin position="592"/>
        <end position="602"/>
    </location>
</feature>
<feature type="region of interest" description="Disordered" evidence="17">
    <location>
        <begin position="36"/>
        <end position="66"/>
    </location>
</feature>
<feature type="compositionally biased region" description="Acidic residues" evidence="17">
    <location>
        <begin position="551"/>
        <end position="566"/>
    </location>
</feature>
<dbReference type="RefSeq" id="XP_031414248.1">
    <property type="nucleotide sequence ID" value="XM_031558388.2"/>
</dbReference>
<dbReference type="GO" id="GO:0005737">
    <property type="term" value="C:cytoplasm"/>
    <property type="evidence" value="ECO:0007669"/>
    <property type="project" value="TreeGrafter"/>
</dbReference>
<feature type="compositionally biased region" description="Basic and acidic residues" evidence="17">
    <location>
        <begin position="821"/>
        <end position="830"/>
    </location>
</feature>
<feature type="compositionally biased region" description="Basic and acidic residues" evidence="17">
    <location>
        <begin position="1439"/>
        <end position="1467"/>
    </location>
</feature>
<dbReference type="GO" id="GO:0014069">
    <property type="term" value="C:postsynaptic density"/>
    <property type="evidence" value="ECO:0007669"/>
    <property type="project" value="TreeGrafter"/>
</dbReference>
<keyword evidence="20" id="KW-1185">Reference proteome</keyword>
<dbReference type="FunFam" id="1.10.150.50:FF:000008">
    <property type="entry name" value="Neurabin-1 isoform 1-like protein"/>
    <property type="match status" value="1"/>
</dbReference>
<dbReference type="Pfam" id="PF00595">
    <property type="entry name" value="PDZ"/>
    <property type="match status" value="1"/>
</dbReference>
<evidence type="ECO:0000256" key="7">
    <source>
        <dbReference type="ARBA" id="ARBA00023018"/>
    </source>
</evidence>
<keyword evidence="5" id="KW-0221">Differentiation</keyword>
<feature type="compositionally biased region" description="Polar residues" evidence="17">
    <location>
        <begin position="431"/>
        <end position="441"/>
    </location>
</feature>
<evidence type="ECO:0000313" key="20">
    <source>
        <dbReference type="Proteomes" id="UP000515152"/>
    </source>
</evidence>
<dbReference type="OrthoDB" id="62701at2759"/>
<evidence type="ECO:0000313" key="21">
    <source>
        <dbReference type="RefSeq" id="XP_031414248.1"/>
    </source>
</evidence>
<feature type="region of interest" description="Disordered" evidence="17">
    <location>
        <begin position="397"/>
        <end position="642"/>
    </location>
</feature>
<feature type="compositionally biased region" description="Basic and acidic residues" evidence="17">
    <location>
        <begin position="1289"/>
        <end position="1300"/>
    </location>
</feature>
<dbReference type="Gene3D" id="2.30.42.10">
    <property type="match status" value="1"/>
</dbReference>
<dbReference type="InterPro" id="IPR001660">
    <property type="entry name" value="SAM"/>
</dbReference>
<keyword evidence="9" id="KW-0009">Actin-binding</keyword>
<feature type="compositionally biased region" description="Polar residues" evidence="17">
    <location>
        <begin position="259"/>
        <end position="278"/>
    </location>
</feature>
<evidence type="ECO:0000256" key="10">
    <source>
        <dbReference type="ARBA" id="ARBA00023212"/>
    </source>
</evidence>
<reference evidence="21 22" key="1">
    <citation type="submission" date="2025-04" db="UniProtKB">
        <authorList>
            <consortium name="RefSeq"/>
        </authorList>
    </citation>
    <scope>IDENTIFICATION</scope>
</reference>
<comment type="subcellular location">
    <subcellularLocation>
        <location evidence="1">Cytoplasm</location>
        <location evidence="1">Cytoskeleton</location>
    </subcellularLocation>
    <subcellularLocation>
        <location evidence="11">Synapse</location>
    </subcellularLocation>
</comment>
<dbReference type="Pfam" id="PF17817">
    <property type="entry name" value="PDZ_5"/>
    <property type="match status" value="1"/>
</dbReference>
<dbReference type="GO" id="GO:0015629">
    <property type="term" value="C:actin cytoskeleton"/>
    <property type="evidence" value="ECO:0007669"/>
    <property type="project" value="TreeGrafter"/>
</dbReference>
<evidence type="ECO:0000256" key="12">
    <source>
        <dbReference type="ARBA" id="ARBA00067399"/>
    </source>
</evidence>
<dbReference type="GO" id="GO:0031175">
    <property type="term" value="P:neuron projection development"/>
    <property type="evidence" value="ECO:0007669"/>
    <property type="project" value="TreeGrafter"/>
</dbReference>
<dbReference type="GO" id="GO:0019722">
    <property type="term" value="P:calcium-mediated signaling"/>
    <property type="evidence" value="ECO:0007669"/>
    <property type="project" value="TreeGrafter"/>
</dbReference>
<feature type="region of interest" description="Disordered" evidence="17">
    <location>
        <begin position="96"/>
        <end position="127"/>
    </location>
</feature>
<feature type="compositionally biased region" description="Basic and acidic residues" evidence="17">
    <location>
        <begin position="518"/>
        <end position="537"/>
    </location>
</feature>
<dbReference type="SUPFAM" id="SSF47769">
    <property type="entry name" value="SAM/Pointed domain"/>
    <property type="match status" value="1"/>
</dbReference>
<feature type="region of interest" description="Disordered" evidence="17">
    <location>
        <begin position="1"/>
        <end position="23"/>
    </location>
</feature>
<feature type="compositionally biased region" description="Polar residues" evidence="17">
    <location>
        <begin position="1243"/>
        <end position="1253"/>
    </location>
</feature>
<accession>A0A6P8EE71</accession>
<dbReference type="GO" id="GO:0007015">
    <property type="term" value="P:actin filament organization"/>
    <property type="evidence" value="ECO:0007669"/>
    <property type="project" value="TreeGrafter"/>
</dbReference>
<feature type="compositionally biased region" description="Basic and acidic residues" evidence="17">
    <location>
        <begin position="496"/>
        <end position="511"/>
    </location>
</feature>
<feature type="compositionally biased region" description="Basic and acidic residues" evidence="17">
    <location>
        <begin position="1268"/>
        <end position="1278"/>
    </location>
</feature>
<protein>
    <recommendedName>
        <fullName evidence="12">Neurabin-1</fullName>
    </recommendedName>
    <alternativeName>
        <fullName evidence="14">Neurabin-I</fullName>
    </alternativeName>
    <alternativeName>
        <fullName evidence="13">Neural tissue-specific F-actin-binding protein I</fullName>
    </alternativeName>
    <alternativeName>
        <fullName evidence="15">Protein phosphatase 1 regulatory subunit 9A</fullName>
    </alternativeName>
</protein>
<feature type="compositionally biased region" description="Low complexity" evidence="17">
    <location>
        <begin position="97"/>
        <end position="110"/>
    </location>
</feature>
<feature type="compositionally biased region" description="Basic and acidic residues" evidence="17">
    <location>
        <begin position="792"/>
        <end position="810"/>
    </location>
</feature>
<keyword evidence="2" id="KW-0217">Developmental protein</keyword>
<dbReference type="PANTHER" id="PTHR16154">
    <property type="entry name" value="NEURABIN"/>
    <property type="match status" value="1"/>
</dbReference>
<evidence type="ECO:0000256" key="6">
    <source>
        <dbReference type="ARBA" id="ARBA00022902"/>
    </source>
</evidence>
<feature type="compositionally biased region" description="Basic and acidic residues" evidence="17">
    <location>
        <begin position="419"/>
        <end position="430"/>
    </location>
</feature>
<feature type="compositionally biased region" description="Acidic residues" evidence="17">
    <location>
        <begin position="811"/>
        <end position="820"/>
    </location>
</feature>
<organism evidence="20 21">
    <name type="scientific">Clupea harengus</name>
    <name type="common">Atlantic herring</name>
    <dbReference type="NCBI Taxonomy" id="7950"/>
    <lineage>
        <taxon>Eukaryota</taxon>
        <taxon>Metazoa</taxon>
        <taxon>Chordata</taxon>
        <taxon>Craniata</taxon>
        <taxon>Vertebrata</taxon>
        <taxon>Euteleostomi</taxon>
        <taxon>Actinopterygii</taxon>
        <taxon>Neopterygii</taxon>
        <taxon>Teleostei</taxon>
        <taxon>Clupei</taxon>
        <taxon>Clupeiformes</taxon>
        <taxon>Clupeoidei</taxon>
        <taxon>Clupeidae</taxon>
        <taxon>Clupea</taxon>
    </lineage>
</organism>
<evidence type="ECO:0000256" key="11">
    <source>
        <dbReference type="ARBA" id="ARBA00034103"/>
    </source>
</evidence>
<dbReference type="PANTHER" id="PTHR16154:SF26">
    <property type="entry name" value="PROTEIN PHOSPHATASE 1 REGULATORY SUBUNIT 9 LIKE"/>
    <property type="match status" value="1"/>
</dbReference>
<dbReference type="PROSITE" id="PS50106">
    <property type="entry name" value="PDZ"/>
    <property type="match status" value="1"/>
</dbReference>
<dbReference type="GO" id="GO:0030425">
    <property type="term" value="C:dendrite"/>
    <property type="evidence" value="ECO:0007669"/>
    <property type="project" value="TreeGrafter"/>
</dbReference>
<feature type="coiled-coil region" evidence="16">
    <location>
        <begin position="867"/>
        <end position="901"/>
    </location>
</feature>
<evidence type="ECO:0000256" key="8">
    <source>
        <dbReference type="ARBA" id="ARBA00023054"/>
    </source>
</evidence>
<feature type="compositionally biased region" description="Basic and acidic residues" evidence="17">
    <location>
        <begin position="194"/>
        <end position="218"/>
    </location>
</feature>
<feature type="compositionally biased region" description="Basic and acidic residues" evidence="17">
    <location>
        <begin position="474"/>
        <end position="486"/>
    </location>
</feature>
<keyword evidence="3" id="KW-0963">Cytoplasm</keyword>
<evidence type="ECO:0000259" key="19">
    <source>
        <dbReference type="PROSITE" id="PS50106"/>
    </source>
</evidence>
<feature type="compositionally biased region" description="Basic and acidic residues" evidence="17">
    <location>
        <begin position="143"/>
        <end position="152"/>
    </location>
</feature>
<dbReference type="PROSITE" id="PS50105">
    <property type="entry name" value="SAM_DOMAIN"/>
    <property type="match status" value="1"/>
</dbReference>
<evidence type="ECO:0000256" key="14">
    <source>
        <dbReference type="ARBA" id="ARBA00077125"/>
    </source>
</evidence>
<evidence type="ECO:0000259" key="18">
    <source>
        <dbReference type="PROSITE" id="PS50105"/>
    </source>
</evidence>
<dbReference type="GeneID" id="105911690"/>
<evidence type="ECO:0000256" key="17">
    <source>
        <dbReference type="SAM" id="MobiDB-lite"/>
    </source>
</evidence>
<feature type="region of interest" description="Disordered" evidence="17">
    <location>
        <begin position="792"/>
        <end position="857"/>
    </location>
</feature>
<evidence type="ECO:0000256" key="1">
    <source>
        <dbReference type="ARBA" id="ARBA00004245"/>
    </source>
</evidence>
<keyword evidence="7" id="KW-0770">Synapse</keyword>
<dbReference type="InterPro" id="IPR040645">
    <property type="entry name" value="Neurabin-1/2_PDZ"/>
</dbReference>
<dbReference type="InterPro" id="IPR036034">
    <property type="entry name" value="PDZ_sf"/>
</dbReference>
<dbReference type="SMART" id="SM00454">
    <property type="entry name" value="SAM"/>
    <property type="match status" value="1"/>
</dbReference>
<dbReference type="RefSeq" id="XP_031414249.1">
    <property type="nucleotide sequence ID" value="XM_031558389.2"/>
</dbReference>
<feature type="compositionally biased region" description="Basic and acidic residues" evidence="17">
    <location>
        <begin position="311"/>
        <end position="322"/>
    </location>
</feature>
<dbReference type="InterPro" id="IPR013761">
    <property type="entry name" value="SAM/pointed_sf"/>
</dbReference>
<sequence>MIKGDGKGERSLRSASPHRNAYKTDFHTIKCSFDGAKSQANGASDPSTESRGRPTGTRGSKIKNNIFLQMDGQHDAGAALTKTDLPRHLCHARRPLSSSSLKGSVSSITSQESAASDKASLSEEADVDKATLADKFSVTRKLFETGRKEQGPTERPAIPAKVITRLSVDSNTSEEGRTVRRLTSSSEKTSTARAWEDEGRRREEKEREKEKSESDTPTHKSSGATNAGPMSRRLESFMLDSDSDDSNHKADISADGSRSRLSPTSNGHHQPSSVSYSMKTRPVSADSPSTPDLSQLLPAVNGNSKTASYIHDSEAQPPDNHKSFQSTSSTKPTSLGVSHTPESLSGDPSRSPVADLSNVVRLEGPGTVSCRAGALKDIVAPADMPVGGTVRAELVVLQNESSESEGNEEEHLEDEVFEEAGRHEAPRNHLSEQGASDSKGIQSEEKVRDSGSGPRPGENDKREETENLQESIVEDYRRAQEGKMQKEEEEEDDEEKEKRKVGDVDEKREVDGGEQDGEIMKEDMQRREDMEERRGEDAAVGESALDGCGEGQEDGTGEDEEDDVTAEEERHGEECKVNGGAEICGIENAAFVDDRDRDLESHGEEDEEGDGDDGGQVPELYEEQPGLSDEEDPSPQRKIKFSTAPIKVFNTYSNEEYDRRNEDVDPVSASAEYELEKRVEKMEVFPVEIHKGDDGLGISIIGMGVGADQGLEKLGIFVKTITVGGAVQRDGRMKVNDQIVEVDGMCLVGVTQMFAATVLKNTRGLVSFLIGREMPGVESEVARLICETLHQENTNKHQNQSRDHQDQKQGEEEEEEEEEDLVKSDDPERENQEEEEEESKHEVFDDLESAEWTLPENLDAIESGERFKELKNKHIATLAELKKMKEKMRVYEGERASWELQGVELERRWQESSERLQTLEGYWQESQRLCETVSQRLSQAQAQHEALERCYQDTQNQLQEHQQREAEFVNREEELRRVLEEREREFQKKVEKLQEQMAALEGRGRAGQRAPAELRVPGGESRLSSPESGASDRNGLSTDEPISDPDLGDVVPETHRLDCSAHRAKAQLAQRSRRQRPSRHKLRESARKSSGQNQEPEEGENEPVESSSKRKSLLESFTLPVPILTPEVGAQGTGVTACTPQGGGQGEVSASPSMSPPTDVSSPHSPSSLLQSLRSRHSKSRDKSKANRSRDEDPDSSSSGKSKKRFPDFSGLRKSAGKGRKQEKDALRGSLESRGSGDLLDVSSGNVSPTGSLSAVPSCMPFSWFGDRERDREREKEQSLSSCSLPHTPTDRHADTSAHREKTNLSWHSLLSHSLDLSLSVTDESNPSSPRSALAALLSDRRPTARSHNLAFSSSETIDNDPPPTRKGYLWQSRPLSEWTNQQVCHWLMGMNMDQYIPEFTARGVDGQKLMNLDSSHLKELGVSSHRDRSGLKKKLKDMRKMQEKMEKRHAKREKERQKEREKEARRSTKPANTDSVC</sequence>
<proteinExistence type="predicted"/>
<keyword evidence="8 16" id="KW-0175">Coiled coil</keyword>
<feature type="region of interest" description="Disordered" evidence="17">
    <location>
        <begin position="998"/>
        <end position="1253"/>
    </location>
</feature>
<dbReference type="SMART" id="SM00228">
    <property type="entry name" value="PDZ"/>
    <property type="match status" value="1"/>
</dbReference>
<evidence type="ECO:0000313" key="22">
    <source>
        <dbReference type="RefSeq" id="XP_031414249.1"/>
    </source>
</evidence>
<feature type="compositionally biased region" description="Polar residues" evidence="17">
    <location>
        <begin position="38"/>
        <end position="49"/>
    </location>
</feature>
<dbReference type="KEGG" id="char:105911690"/>
<evidence type="ECO:0000256" key="16">
    <source>
        <dbReference type="SAM" id="Coils"/>
    </source>
</evidence>
<feature type="region of interest" description="Disordered" evidence="17">
    <location>
        <begin position="1423"/>
        <end position="1478"/>
    </location>
</feature>
<feature type="compositionally biased region" description="Polar residues" evidence="17">
    <location>
        <begin position="181"/>
        <end position="192"/>
    </location>
</feature>
<feature type="domain" description="PDZ" evidence="19">
    <location>
        <begin position="686"/>
        <end position="774"/>
    </location>
</feature>
<dbReference type="CDD" id="cd06790">
    <property type="entry name" value="PDZ_neurabin-like"/>
    <property type="match status" value="1"/>
</dbReference>
<feature type="compositionally biased region" description="Basic and acidic residues" evidence="17">
    <location>
        <begin position="1"/>
        <end position="12"/>
    </location>
</feature>
<dbReference type="GeneTree" id="ENSGT00940000164127"/>
<feature type="compositionally biased region" description="Polar residues" evidence="17">
    <location>
        <begin position="323"/>
        <end position="348"/>
    </location>
</feature>
<feature type="compositionally biased region" description="Basic residues" evidence="17">
    <location>
        <begin position="1071"/>
        <end position="1082"/>
    </location>
</feature>
<dbReference type="CTD" id="100007681"/>
<name>A0A6P8EE71_CLUHA</name>
<feature type="compositionally biased region" description="Polar residues" evidence="17">
    <location>
        <begin position="1148"/>
        <end position="1160"/>
    </location>
</feature>
<feature type="region of interest" description="Disordered" evidence="17">
    <location>
        <begin position="143"/>
        <end position="357"/>
    </location>
</feature>
<evidence type="ECO:0000256" key="5">
    <source>
        <dbReference type="ARBA" id="ARBA00022782"/>
    </source>
</evidence>
<evidence type="ECO:0000256" key="13">
    <source>
        <dbReference type="ARBA" id="ARBA00076637"/>
    </source>
</evidence>
<evidence type="ECO:0000256" key="9">
    <source>
        <dbReference type="ARBA" id="ARBA00023203"/>
    </source>
</evidence>
<evidence type="ECO:0000256" key="4">
    <source>
        <dbReference type="ARBA" id="ARBA00022553"/>
    </source>
</evidence>
<keyword evidence="10" id="KW-0206">Cytoskeleton</keyword>
<feature type="compositionally biased region" description="Acidic residues" evidence="17">
    <location>
        <begin position="603"/>
        <end position="613"/>
    </location>
</feature>
<evidence type="ECO:0000256" key="2">
    <source>
        <dbReference type="ARBA" id="ARBA00022473"/>
    </source>
</evidence>
<feature type="domain" description="SAM" evidence="18">
    <location>
        <begin position="1379"/>
        <end position="1442"/>
    </location>
</feature>
<keyword evidence="6" id="KW-0524">Neurogenesis</keyword>
<keyword evidence="4" id="KW-0597">Phosphoprotein</keyword>
<dbReference type="GO" id="GO:0051015">
    <property type="term" value="F:actin filament binding"/>
    <property type="evidence" value="ECO:0007669"/>
    <property type="project" value="TreeGrafter"/>
</dbReference>
<dbReference type="CDD" id="cd09512">
    <property type="entry name" value="SAM_Neurabin-like"/>
    <property type="match status" value="1"/>
</dbReference>
<dbReference type="FunFam" id="2.30.42.10:FF:000010">
    <property type="entry name" value="Neurabin-1 isoform 1"/>
    <property type="match status" value="1"/>
</dbReference>
<evidence type="ECO:0000256" key="3">
    <source>
        <dbReference type="ARBA" id="ARBA00022490"/>
    </source>
</evidence>
<feature type="compositionally biased region" description="Low complexity" evidence="17">
    <location>
        <begin position="1161"/>
        <end position="1173"/>
    </location>
</feature>
<dbReference type="Gene3D" id="1.10.150.50">
    <property type="entry name" value="Transcription Factor, Ets-1"/>
    <property type="match status" value="1"/>
</dbReference>
<feature type="compositionally biased region" description="Basic and acidic residues" evidence="17">
    <location>
        <begin position="567"/>
        <end position="576"/>
    </location>
</feature>
<dbReference type="InterPro" id="IPR001478">
    <property type="entry name" value="PDZ"/>
</dbReference>
<feature type="compositionally biased region" description="Basic and acidic residues" evidence="17">
    <location>
        <begin position="1052"/>
        <end position="1061"/>
    </location>
</feature>
<feature type="compositionally biased region" description="Basic and acidic residues" evidence="17">
    <location>
        <begin position="1181"/>
        <end position="1191"/>
    </location>
</feature>
<dbReference type="Pfam" id="PF07647">
    <property type="entry name" value="SAM_2"/>
    <property type="match status" value="1"/>
</dbReference>
<evidence type="ECO:0000256" key="15">
    <source>
        <dbReference type="ARBA" id="ARBA00082439"/>
    </source>
</evidence>
<dbReference type="InterPro" id="IPR043446">
    <property type="entry name" value="Neurabin-like"/>
</dbReference>
<feature type="compositionally biased region" description="Acidic residues" evidence="17">
    <location>
        <begin position="402"/>
        <end position="418"/>
    </location>
</feature>
<gene>
    <name evidence="21 22" type="primary">ppp1r9alb</name>
</gene>
<dbReference type="Proteomes" id="UP000515152">
    <property type="component" value="Chromosome 21"/>
</dbReference>
<dbReference type="SUPFAM" id="SSF50156">
    <property type="entry name" value="PDZ domain-like"/>
    <property type="match status" value="1"/>
</dbReference>